<keyword evidence="5" id="KW-0472">Membrane</keyword>
<evidence type="ECO:0000256" key="3">
    <source>
        <dbReference type="ARBA" id="ARBA00022729"/>
    </source>
</evidence>
<dbReference type="InterPro" id="IPR053180">
    <property type="entry name" value="Ca-binding_acidic-repeat"/>
</dbReference>
<evidence type="ECO:0000256" key="1">
    <source>
        <dbReference type="ARBA" id="ARBA00004613"/>
    </source>
</evidence>
<protein>
    <submittedName>
        <fullName evidence="6">Uncharacterized protein</fullName>
    </submittedName>
</protein>
<comment type="caution">
    <text evidence="6">The sequence shown here is derived from an EMBL/GenBank/DDBJ whole genome shotgun (WGS) entry which is preliminary data.</text>
</comment>
<dbReference type="PANTHER" id="PTHR37467:SF1">
    <property type="entry name" value="EXPORTED CALCIUM-BINDING GLYCOPROTEIN"/>
    <property type="match status" value="1"/>
</dbReference>
<proteinExistence type="predicted"/>
<reference evidence="7" key="1">
    <citation type="submission" date="2017-09" db="EMBL/GenBank/DDBJ databases">
        <title>Depth-based differentiation of microbial function through sediment-hosted aquifers and enrichment of novel symbionts in the deep terrestrial subsurface.</title>
        <authorList>
            <person name="Probst A.J."/>
            <person name="Ladd B."/>
            <person name="Jarett J.K."/>
            <person name="Geller-Mcgrath D.E."/>
            <person name="Sieber C.M.K."/>
            <person name="Emerson J.B."/>
            <person name="Anantharaman K."/>
            <person name="Thomas B.C."/>
            <person name="Malmstrom R."/>
            <person name="Stieglmeier M."/>
            <person name="Klingl A."/>
            <person name="Woyke T."/>
            <person name="Ryan C.M."/>
            <person name="Banfield J.F."/>
        </authorList>
    </citation>
    <scope>NUCLEOTIDE SEQUENCE [LARGE SCALE GENOMIC DNA]</scope>
</reference>
<accession>A0A2M6WAT3</accession>
<gene>
    <name evidence="6" type="ORF">COU23_01390</name>
</gene>
<comment type="subcellular location">
    <subcellularLocation>
        <location evidence="1">Secreted</location>
    </subcellularLocation>
</comment>
<evidence type="ECO:0000256" key="5">
    <source>
        <dbReference type="SAM" id="Phobius"/>
    </source>
</evidence>
<keyword evidence="3" id="KW-0732">Signal</keyword>
<evidence type="ECO:0000256" key="4">
    <source>
        <dbReference type="ARBA" id="ARBA00022837"/>
    </source>
</evidence>
<dbReference type="EMBL" id="PFBP01000021">
    <property type="protein sequence ID" value="PIT89913.1"/>
    <property type="molecule type" value="Genomic_DNA"/>
</dbReference>
<keyword evidence="5" id="KW-1133">Transmembrane helix</keyword>
<keyword evidence="5" id="KW-0812">Transmembrane</keyword>
<keyword evidence="2" id="KW-0964">Secreted</keyword>
<dbReference type="InterPro" id="IPR059100">
    <property type="entry name" value="TSP3_bac"/>
</dbReference>
<dbReference type="SUPFAM" id="SSF103647">
    <property type="entry name" value="TSP type-3 repeat"/>
    <property type="match status" value="1"/>
</dbReference>
<dbReference type="Pfam" id="PF18884">
    <property type="entry name" value="TSP3_bac"/>
    <property type="match status" value="2"/>
</dbReference>
<keyword evidence="4" id="KW-0106">Calcium</keyword>
<sequence>MDISPPDFQGKNNSFKKGLEDKADFTLANNLADKDVLYNDDYNDDNKNKKSISPKVVFSALVIVALGTLFYGFISLSAKIYSGANLQAQKNQNTPAEADNFIDEVAKLKLLDTDKDGLNDYDEINVYGTSAYLADTDGDGYNDKKEIDTGHDPLCPKVDSCRGDWTGKKSNATSTNDIVPKIIAPENNLTASSSELTAEQMQLLGQLTPSEVRELLKSLGQISEEQLSQIDDATLMQIYSEVLGQTAE</sequence>
<dbReference type="PANTHER" id="PTHR37467">
    <property type="entry name" value="EXPORTED CALCIUM-BINDING GLYCOPROTEIN-RELATED"/>
    <property type="match status" value="1"/>
</dbReference>
<evidence type="ECO:0000313" key="6">
    <source>
        <dbReference type="EMBL" id="PIT89913.1"/>
    </source>
</evidence>
<dbReference type="InterPro" id="IPR028974">
    <property type="entry name" value="TSP_type-3_rpt"/>
</dbReference>
<dbReference type="AlphaFoldDB" id="A0A2M6WAT3"/>
<evidence type="ECO:0000256" key="2">
    <source>
        <dbReference type="ARBA" id="ARBA00022525"/>
    </source>
</evidence>
<dbReference type="GO" id="GO:0005509">
    <property type="term" value="F:calcium ion binding"/>
    <property type="evidence" value="ECO:0007669"/>
    <property type="project" value="InterPro"/>
</dbReference>
<evidence type="ECO:0000313" key="7">
    <source>
        <dbReference type="Proteomes" id="UP000231464"/>
    </source>
</evidence>
<feature type="transmembrane region" description="Helical" evidence="5">
    <location>
        <begin position="56"/>
        <end position="74"/>
    </location>
</feature>
<organism evidence="6 7">
    <name type="scientific">Candidatus Kuenenbacteria bacterium CG10_big_fil_rev_8_21_14_0_10_36_11</name>
    <dbReference type="NCBI Taxonomy" id="1974618"/>
    <lineage>
        <taxon>Bacteria</taxon>
        <taxon>Candidatus Kueneniibacteriota</taxon>
    </lineage>
</organism>
<dbReference type="Proteomes" id="UP000231464">
    <property type="component" value="Unassembled WGS sequence"/>
</dbReference>
<name>A0A2M6WAT3_9BACT</name>